<sequence>MNKIIKTLGLALVAGLTLASCSEEKFDGVNQNGQPNIQDVDYTVSVDQKTNIVTFTLNTPGYYPIWEIEGSPEYKGTANGLLKHYIFKGNYKYTLKVGNRNGISDGIVEGTFDVDTTRYDFSKTLAALTDNGSKEWRIFASKKAHIACGQPGGDGTDWWAAGPNEKADQGIYDDRVVFTNTNDYKYNAGEDGNTFINAGVTSFDVVAGGDYSIPLVGNFGMQAEAKYALGYDDATDTETITLPAHTLFPYIANQEQIDKNYTFRILSIDSKYMELALDREGIVWHFTFINGDDPAPTTDFDPDMVNWADAASDLNLAKKLNEVGTMVFWWADGGWAQQADPTFSYADGIYSITAPYATVQQWQAQCSIHDGNVAVEAGKPYDIQVTLVASEAFGNATLKICEDVEGDKPELLNENPVSLKKGENVLRYAKRYPQSDGKDASAANLKFILDLGGCPAGLNVQIKNIIIQAHNPK</sequence>
<dbReference type="AlphaFoldDB" id="D1Q008"/>
<dbReference type="eggNOG" id="ENOG5033QYG">
    <property type="taxonomic scope" value="Bacteria"/>
</dbReference>
<dbReference type="RefSeq" id="WP_007174938.1">
    <property type="nucleotide sequence ID" value="NZ_GG704783.1"/>
</dbReference>
<organism evidence="2 3">
    <name type="scientific">Hallella bergensis DSM 17361</name>
    <dbReference type="NCBI Taxonomy" id="585502"/>
    <lineage>
        <taxon>Bacteria</taxon>
        <taxon>Pseudomonadati</taxon>
        <taxon>Bacteroidota</taxon>
        <taxon>Bacteroidia</taxon>
        <taxon>Bacteroidales</taxon>
        <taxon>Prevotellaceae</taxon>
        <taxon>Hallella</taxon>
    </lineage>
</organism>
<dbReference type="PROSITE" id="PS51257">
    <property type="entry name" value="PROKAR_LIPOPROTEIN"/>
    <property type="match status" value="1"/>
</dbReference>
<dbReference type="Proteomes" id="UP000003160">
    <property type="component" value="Unassembled WGS sequence"/>
</dbReference>
<protein>
    <recommendedName>
        <fullName evidence="4">PKD domain protein</fullName>
    </recommendedName>
</protein>
<gene>
    <name evidence="2" type="ORF">HMPREF0645_2543</name>
</gene>
<evidence type="ECO:0000313" key="3">
    <source>
        <dbReference type="Proteomes" id="UP000003160"/>
    </source>
</evidence>
<evidence type="ECO:0000313" key="2">
    <source>
        <dbReference type="EMBL" id="EFA43022.1"/>
    </source>
</evidence>
<proteinExistence type="predicted"/>
<accession>D1Q008</accession>
<feature type="signal peptide" evidence="1">
    <location>
        <begin position="1"/>
        <end position="19"/>
    </location>
</feature>
<feature type="chain" id="PRO_5003026102" description="PKD domain protein" evidence="1">
    <location>
        <begin position="20"/>
        <end position="473"/>
    </location>
</feature>
<evidence type="ECO:0008006" key="4">
    <source>
        <dbReference type="Google" id="ProtNLM"/>
    </source>
</evidence>
<keyword evidence="3" id="KW-1185">Reference proteome</keyword>
<reference evidence="2 3" key="1">
    <citation type="submission" date="2009-10" db="EMBL/GenBank/DDBJ databases">
        <authorList>
            <person name="Qin X."/>
            <person name="Bachman B."/>
            <person name="Battles P."/>
            <person name="Bell A."/>
            <person name="Bess C."/>
            <person name="Bickham C."/>
            <person name="Chaboub L."/>
            <person name="Chen D."/>
            <person name="Coyle M."/>
            <person name="Deiros D.R."/>
            <person name="Dinh H."/>
            <person name="Forbes L."/>
            <person name="Fowler G."/>
            <person name="Francisco L."/>
            <person name="Fu Q."/>
            <person name="Gubbala S."/>
            <person name="Hale W."/>
            <person name="Han Y."/>
            <person name="Hemphill L."/>
            <person name="Highlander S.K."/>
            <person name="Hirani K."/>
            <person name="Hogues M."/>
            <person name="Jackson L."/>
            <person name="Jakkamsetti A."/>
            <person name="Javaid M."/>
            <person name="Jiang H."/>
            <person name="Korchina V."/>
            <person name="Kovar C."/>
            <person name="Lara F."/>
            <person name="Lee S."/>
            <person name="Mata R."/>
            <person name="Mathew T."/>
            <person name="Moen C."/>
            <person name="Morales K."/>
            <person name="Munidasa M."/>
            <person name="Nazareth L."/>
            <person name="Ngo R."/>
            <person name="Nguyen L."/>
            <person name="Okwuonu G."/>
            <person name="Ongeri F."/>
            <person name="Patil S."/>
            <person name="Petrosino J."/>
            <person name="Pham C."/>
            <person name="Pham P."/>
            <person name="Pu L.-L."/>
            <person name="Puazo M."/>
            <person name="Raj R."/>
            <person name="Reid J."/>
            <person name="Rouhana J."/>
            <person name="Saada N."/>
            <person name="Shang Y."/>
            <person name="Simmons D."/>
            <person name="Thornton R."/>
            <person name="Warren J."/>
            <person name="Weissenberger G."/>
            <person name="Zhang J."/>
            <person name="Zhang L."/>
            <person name="Zhou C."/>
            <person name="Zhu D."/>
            <person name="Muzny D."/>
            <person name="Worley K."/>
            <person name="Gibbs R."/>
        </authorList>
    </citation>
    <scope>NUCLEOTIDE SEQUENCE [LARGE SCALE GENOMIC DNA]</scope>
    <source>
        <strain evidence="2 3">DSM 17361</strain>
    </source>
</reference>
<dbReference type="OrthoDB" id="5381604at2"/>
<dbReference type="HOGENOM" id="CLU_019603_0_0_10"/>
<keyword evidence="1" id="KW-0732">Signal</keyword>
<evidence type="ECO:0000256" key="1">
    <source>
        <dbReference type="SAM" id="SignalP"/>
    </source>
</evidence>
<dbReference type="Gene3D" id="2.60.120.260">
    <property type="entry name" value="Galactose-binding domain-like"/>
    <property type="match status" value="1"/>
</dbReference>
<name>D1Q008_9BACT</name>
<comment type="caution">
    <text evidence="2">The sequence shown here is derived from an EMBL/GenBank/DDBJ whole genome shotgun (WGS) entry which is preliminary data.</text>
</comment>
<dbReference type="EMBL" id="ACKS01000103">
    <property type="protein sequence ID" value="EFA43022.1"/>
    <property type="molecule type" value="Genomic_DNA"/>
</dbReference>